<dbReference type="InterPro" id="IPR011611">
    <property type="entry name" value="PfkB_dom"/>
</dbReference>
<dbReference type="AlphaFoldDB" id="A0A1G1Y7T1"/>
<dbReference type="PANTHER" id="PTHR10584">
    <property type="entry name" value="SUGAR KINASE"/>
    <property type="match status" value="1"/>
</dbReference>
<evidence type="ECO:0000256" key="1">
    <source>
        <dbReference type="ARBA" id="ARBA00022679"/>
    </source>
</evidence>
<evidence type="ECO:0000313" key="4">
    <source>
        <dbReference type="EMBL" id="OGY48368.1"/>
    </source>
</evidence>
<comment type="caution">
    <text evidence="4">The sequence shown here is derived from an EMBL/GenBank/DDBJ whole genome shotgun (WGS) entry which is preliminary data.</text>
</comment>
<proteinExistence type="predicted"/>
<keyword evidence="2" id="KW-0418">Kinase</keyword>
<reference evidence="4 5" key="1">
    <citation type="journal article" date="2016" name="Nat. Commun.">
        <title>Thousands of microbial genomes shed light on interconnected biogeochemical processes in an aquifer system.</title>
        <authorList>
            <person name="Anantharaman K."/>
            <person name="Brown C.T."/>
            <person name="Hug L.A."/>
            <person name="Sharon I."/>
            <person name="Castelle C.J."/>
            <person name="Probst A.J."/>
            <person name="Thomas B.C."/>
            <person name="Singh A."/>
            <person name="Wilkins M.J."/>
            <person name="Karaoz U."/>
            <person name="Brodie E.L."/>
            <person name="Williams K.H."/>
            <person name="Hubbard S.S."/>
            <person name="Banfield J.F."/>
        </authorList>
    </citation>
    <scope>NUCLEOTIDE SEQUENCE [LARGE SCALE GENOMIC DNA]</scope>
</reference>
<organism evidence="4 5">
    <name type="scientific">Candidatus Buchananbacteria bacterium RIFCSPHIGHO2_01_FULL_46_12</name>
    <dbReference type="NCBI Taxonomy" id="1797536"/>
    <lineage>
        <taxon>Bacteria</taxon>
        <taxon>Candidatus Buchananiibacteriota</taxon>
    </lineage>
</organism>
<protein>
    <recommendedName>
        <fullName evidence="3">Carbohydrate kinase PfkB domain-containing protein</fullName>
    </recommendedName>
</protein>
<sequence>MNWNFWKKRSKYPILVGYSVNPEVVWDNISQPAPGQKIPGNMRLGVAGTSLNVVWSLKTCGCRPLLIGAVGKDKLADLTRDLLVERSIPHLLLPVRKGTAFASIEPSQGCWSHKPEVVRIDYEKITEALKENQPQFQVVTGLMPDQSEVLLAQCLLAKGYGIRVLNPRQNLIANRALFAQIADWADWLFLNRHEAAAYLGCKLEEVNLEALEPFLKFSQMAIVTCDEQGALLLNRDGLRLNLPAYVNGQPKINETGAGDCFLGFFLAAVCRGYELPAAFALATVASGIKVTRPGTTNVPTFEEAMNKTWA</sequence>
<dbReference type="SUPFAM" id="SSF53613">
    <property type="entry name" value="Ribokinase-like"/>
    <property type="match status" value="1"/>
</dbReference>
<dbReference type="GO" id="GO:0016301">
    <property type="term" value="F:kinase activity"/>
    <property type="evidence" value="ECO:0007669"/>
    <property type="project" value="UniProtKB-KW"/>
</dbReference>
<dbReference type="EMBL" id="MHIF01000014">
    <property type="protein sequence ID" value="OGY48368.1"/>
    <property type="molecule type" value="Genomic_DNA"/>
</dbReference>
<evidence type="ECO:0000313" key="5">
    <source>
        <dbReference type="Proteomes" id="UP000178432"/>
    </source>
</evidence>
<dbReference type="InterPro" id="IPR029056">
    <property type="entry name" value="Ribokinase-like"/>
</dbReference>
<evidence type="ECO:0000256" key="2">
    <source>
        <dbReference type="ARBA" id="ARBA00022777"/>
    </source>
</evidence>
<name>A0A1G1Y7T1_9BACT</name>
<dbReference type="Proteomes" id="UP000178432">
    <property type="component" value="Unassembled WGS sequence"/>
</dbReference>
<keyword evidence="1" id="KW-0808">Transferase</keyword>
<feature type="domain" description="Carbohydrate kinase PfkB" evidence="3">
    <location>
        <begin position="38"/>
        <end position="297"/>
    </location>
</feature>
<gene>
    <name evidence="4" type="ORF">A2663_03625</name>
</gene>
<dbReference type="Pfam" id="PF00294">
    <property type="entry name" value="PfkB"/>
    <property type="match status" value="1"/>
</dbReference>
<dbReference type="PANTHER" id="PTHR10584:SF166">
    <property type="entry name" value="RIBOKINASE"/>
    <property type="match status" value="1"/>
</dbReference>
<dbReference type="Gene3D" id="3.40.1190.20">
    <property type="match status" value="1"/>
</dbReference>
<evidence type="ECO:0000259" key="3">
    <source>
        <dbReference type="Pfam" id="PF00294"/>
    </source>
</evidence>
<accession>A0A1G1Y7T1</accession>